<dbReference type="PANTHER" id="PTHR32089:SF114">
    <property type="entry name" value="METHYL-ACCEPTING CHEMOTAXIS PROTEIN MCPB"/>
    <property type="match status" value="1"/>
</dbReference>
<evidence type="ECO:0000256" key="2">
    <source>
        <dbReference type="PROSITE-ProRule" id="PRU00284"/>
    </source>
</evidence>
<dbReference type="InterPro" id="IPR004089">
    <property type="entry name" value="MCPsignal_dom"/>
</dbReference>
<evidence type="ECO:0000259" key="4">
    <source>
        <dbReference type="PROSITE" id="PS50111"/>
    </source>
</evidence>
<dbReference type="SUPFAM" id="SSF58104">
    <property type="entry name" value="Methyl-accepting chemotaxis protein (MCP) signaling domain"/>
    <property type="match status" value="1"/>
</dbReference>
<sequence length="482" mass="51743">MQALKAVGENAVSPAYEPDGPDRDALRHILSRLAEEASTLGVDLVDIAGAIQDMAAMSARHAAAFDDVTRTALSIAETNRSVAVSLRETDRTATQARHMLKESADRLSGSVSEIRHMVQSSEEISTEISGFSRSLTDVDKVAAEISTIARQTNLLALNAAIEAARAGEAGKGFAVVASEIRALSLQTSKATGSIQETLEQLRLKIDRLSAVGGGARKSASGVSEKSEAMRGAFESMEHVITRILDSSAVMANTTEAVDRDCAGFVAKLGEMSAEVLDSNGRLQQAAKRVDSVVGLSETLIQLTASAGVETADRHWIEQAQSIAGQISHALERAVAEGVIGMESLFNRQYRPISGTDPMQMMAPFTELTDRLLPPIQEPVAGSDQRIAFCAAVDENGYLPTHNRKFSEPQRPGDVVWNTANCRNRRIFNDRVGLAAGRSTAPFLVQTYRRDMGGGNFVMMKDISAPISVRGRHWGGLRLAVKV</sequence>
<reference evidence="5 6" key="1">
    <citation type="submission" date="2020-10" db="EMBL/GenBank/DDBJ databases">
        <title>Sequencing the genomes of 1000 actinobacteria strains.</title>
        <authorList>
            <person name="Klenk H.-P."/>
        </authorList>
    </citation>
    <scope>NUCLEOTIDE SEQUENCE [LARGE SCALE GENOMIC DNA]</scope>
    <source>
        <strain evidence="5 6">DSM 7307</strain>
    </source>
</reference>
<dbReference type="Gene3D" id="1.10.287.950">
    <property type="entry name" value="Methyl-accepting chemotaxis protein"/>
    <property type="match status" value="1"/>
</dbReference>
<dbReference type="PROSITE" id="PS50111">
    <property type="entry name" value="CHEMOTAXIS_TRANSDUC_2"/>
    <property type="match status" value="1"/>
</dbReference>
<dbReference type="PANTHER" id="PTHR32089">
    <property type="entry name" value="METHYL-ACCEPTING CHEMOTAXIS PROTEIN MCPB"/>
    <property type="match status" value="1"/>
</dbReference>
<dbReference type="Proteomes" id="UP000620262">
    <property type="component" value="Unassembled WGS sequence"/>
</dbReference>
<evidence type="ECO:0000256" key="1">
    <source>
        <dbReference type="ARBA" id="ARBA00023224"/>
    </source>
</evidence>
<feature type="region of interest" description="Disordered" evidence="3">
    <location>
        <begin position="1"/>
        <end position="22"/>
    </location>
</feature>
<dbReference type="SMART" id="SM00283">
    <property type="entry name" value="MA"/>
    <property type="match status" value="1"/>
</dbReference>
<name>A0ABR9IKA8_RHIVS</name>
<protein>
    <submittedName>
        <fullName evidence="5">Methyl-accepting chemotaxis protein</fullName>
    </submittedName>
</protein>
<evidence type="ECO:0000256" key="3">
    <source>
        <dbReference type="SAM" id="MobiDB-lite"/>
    </source>
</evidence>
<keyword evidence="1 2" id="KW-0807">Transducer</keyword>
<evidence type="ECO:0000313" key="5">
    <source>
        <dbReference type="EMBL" id="MBE1503612.1"/>
    </source>
</evidence>
<dbReference type="EMBL" id="JADBEC010000001">
    <property type="protein sequence ID" value="MBE1503612.1"/>
    <property type="molecule type" value="Genomic_DNA"/>
</dbReference>
<keyword evidence="6" id="KW-1185">Reference proteome</keyword>
<evidence type="ECO:0000313" key="6">
    <source>
        <dbReference type="Proteomes" id="UP000620262"/>
    </source>
</evidence>
<organism evidence="5 6">
    <name type="scientific">Rhizobium viscosum</name>
    <name type="common">Arthrobacter viscosus</name>
    <dbReference type="NCBI Taxonomy" id="1673"/>
    <lineage>
        <taxon>Bacteria</taxon>
        <taxon>Pseudomonadati</taxon>
        <taxon>Pseudomonadota</taxon>
        <taxon>Alphaproteobacteria</taxon>
        <taxon>Hyphomicrobiales</taxon>
        <taxon>Rhizobiaceae</taxon>
        <taxon>Rhizobium/Agrobacterium group</taxon>
        <taxon>Rhizobium</taxon>
    </lineage>
</organism>
<comment type="caution">
    <text evidence="5">The sequence shown here is derived from an EMBL/GenBank/DDBJ whole genome shotgun (WGS) entry which is preliminary data.</text>
</comment>
<dbReference type="RefSeq" id="WP_192727763.1">
    <property type="nucleotide sequence ID" value="NZ_BAAAVL010000001.1"/>
</dbReference>
<proteinExistence type="predicted"/>
<dbReference type="Pfam" id="PF00015">
    <property type="entry name" value="MCPsignal"/>
    <property type="match status" value="1"/>
</dbReference>
<feature type="domain" description="Methyl-accepting transducer" evidence="4">
    <location>
        <begin position="36"/>
        <end position="255"/>
    </location>
</feature>
<accession>A0ABR9IKA8</accession>
<gene>
    <name evidence="5" type="ORF">H4W29_000793</name>
</gene>